<keyword evidence="2" id="KW-1185">Reference proteome</keyword>
<protein>
    <submittedName>
        <fullName evidence="1">Uncharacterized protein</fullName>
    </submittedName>
</protein>
<gene>
    <name evidence="1" type="ORF">P154DRAFT_240507</name>
</gene>
<accession>A0A6A5WBQ6</accession>
<name>A0A6A5WBQ6_9PLEO</name>
<reference evidence="1" key="1">
    <citation type="journal article" date="2020" name="Stud. Mycol.">
        <title>101 Dothideomycetes genomes: a test case for predicting lifestyles and emergence of pathogens.</title>
        <authorList>
            <person name="Haridas S."/>
            <person name="Albert R."/>
            <person name="Binder M."/>
            <person name="Bloem J."/>
            <person name="Labutti K."/>
            <person name="Salamov A."/>
            <person name="Andreopoulos B."/>
            <person name="Baker S."/>
            <person name="Barry K."/>
            <person name="Bills G."/>
            <person name="Bluhm B."/>
            <person name="Cannon C."/>
            <person name="Castanera R."/>
            <person name="Culley D."/>
            <person name="Daum C."/>
            <person name="Ezra D."/>
            <person name="Gonzalez J."/>
            <person name="Henrissat B."/>
            <person name="Kuo A."/>
            <person name="Liang C."/>
            <person name="Lipzen A."/>
            <person name="Lutzoni F."/>
            <person name="Magnuson J."/>
            <person name="Mondo S."/>
            <person name="Nolan M."/>
            <person name="Ohm R."/>
            <person name="Pangilinan J."/>
            <person name="Park H.-J."/>
            <person name="Ramirez L."/>
            <person name="Alfaro M."/>
            <person name="Sun H."/>
            <person name="Tritt A."/>
            <person name="Yoshinaga Y."/>
            <person name="Zwiers L.-H."/>
            <person name="Turgeon B."/>
            <person name="Goodwin S."/>
            <person name="Spatafora J."/>
            <person name="Crous P."/>
            <person name="Grigoriev I."/>
        </authorList>
    </citation>
    <scope>NUCLEOTIDE SEQUENCE</scope>
    <source>
        <strain evidence="1">CBS 123094</strain>
    </source>
</reference>
<sequence>MEKGVLAFNKCIRHGCVSHPFSQGRNVFWAGRREGVPARCKQGRRVRSRNHTQLSIRRRGPSPGRCRAAMEPWSDGLPPKDVFRNVFLRGVQSSHACVMPSGTVIVGAGTIDPAGVLTTRGHAISRPTPTRLGHPFHPPLFGPASFPTHSVPHLDSKSLARIPQPLSNGHVVNRTWCPCRPRPVLSNSSGTGISQNRCHLLGVIIVYVSRVITGTFKARRNVVSGLQRCLATYFVTTAPLPPQLS</sequence>
<evidence type="ECO:0000313" key="1">
    <source>
        <dbReference type="EMBL" id="KAF1998867.1"/>
    </source>
</evidence>
<organism evidence="1 2">
    <name type="scientific">Amniculicola lignicola CBS 123094</name>
    <dbReference type="NCBI Taxonomy" id="1392246"/>
    <lineage>
        <taxon>Eukaryota</taxon>
        <taxon>Fungi</taxon>
        <taxon>Dikarya</taxon>
        <taxon>Ascomycota</taxon>
        <taxon>Pezizomycotina</taxon>
        <taxon>Dothideomycetes</taxon>
        <taxon>Pleosporomycetidae</taxon>
        <taxon>Pleosporales</taxon>
        <taxon>Amniculicolaceae</taxon>
        <taxon>Amniculicola</taxon>
    </lineage>
</organism>
<dbReference type="AlphaFoldDB" id="A0A6A5WBQ6"/>
<dbReference type="Proteomes" id="UP000799779">
    <property type="component" value="Unassembled WGS sequence"/>
</dbReference>
<evidence type="ECO:0000313" key="2">
    <source>
        <dbReference type="Proteomes" id="UP000799779"/>
    </source>
</evidence>
<proteinExistence type="predicted"/>
<dbReference type="EMBL" id="ML977600">
    <property type="protein sequence ID" value="KAF1998867.1"/>
    <property type="molecule type" value="Genomic_DNA"/>
</dbReference>